<dbReference type="EMBL" id="HF679134">
    <property type="protein sequence ID" value="CCU56333.1"/>
    <property type="molecule type" value="Genomic_DNA"/>
</dbReference>
<dbReference type="Proteomes" id="UP000792671">
    <property type="component" value="Genome"/>
</dbReference>
<gene>
    <name evidence="1" type="ORF">MYSEV_135</name>
</gene>
<keyword evidence="2" id="KW-1185">Reference proteome</keyword>
<dbReference type="KEGG" id="vg:15613757"/>
<dbReference type="RefSeq" id="YP_008003652.1">
    <property type="nucleotide sequence ID" value="NC_021246.1"/>
</dbReference>
<evidence type="ECO:0000313" key="2">
    <source>
        <dbReference type="Proteomes" id="UP000792671"/>
    </source>
</evidence>
<evidence type="ECO:0000313" key="1">
    <source>
        <dbReference type="EMBL" id="CCU56333.1"/>
    </source>
</evidence>
<organism evidence="1 2">
    <name type="scientific">Mythimna separata entomopoxvirus 'L'</name>
    <dbReference type="NCBI Taxonomy" id="1293572"/>
    <lineage>
        <taxon>Viruses</taxon>
        <taxon>Varidnaviria</taxon>
        <taxon>Bamfordvirae</taxon>
        <taxon>Nucleocytoviricota</taxon>
        <taxon>Pokkesviricetes</taxon>
        <taxon>Chitovirales</taxon>
        <taxon>Poxviridae</taxon>
        <taxon>Entomopoxvirinae</taxon>
        <taxon>Betaentomopoxvirus</taxon>
        <taxon>Betaentomopoxvirus mseparata</taxon>
        <taxon>Mythimna separata entomopoxvirus</taxon>
    </lineage>
</organism>
<dbReference type="GeneID" id="15613757"/>
<dbReference type="OrthoDB" id="12500at10239"/>
<accession>A0A916NYF2</accession>
<protein>
    <submittedName>
        <fullName evidence="1">Uncharacterized protein</fullName>
    </submittedName>
</protein>
<reference evidence="1 2" key="1">
    <citation type="journal article" date="2013" name="J. Virol.">
        <title>New Insights into the Evolution of Entomopoxvirinae from the Complete Genome Sequences of Four Entomopoxviruses Infecting Adoxophyes honmai, Choristoneura biennis, Choristoneura rosaceana, and Mythimna separata.</title>
        <authorList>
            <person name="Theze J."/>
            <person name="Takatsuka J."/>
            <person name="Li Z."/>
            <person name="Gallais J."/>
            <person name="Doucet D."/>
            <person name="Arif B."/>
            <person name="Nakai M."/>
            <person name="Herniou E.A."/>
        </authorList>
    </citation>
    <scope>NUCLEOTIDE SEQUENCE [LARGE SCALE GENOMIC DNA]</scope>
</reference>
<sequence length="267" mass="32258">MINPFDFDLVEDIEENIKEVVLEDDCKEFITFNKEFINQYKSLFDNIGKLIYKLDEKTKYKIHKFFTNNLSKLHLFKSKTLLPCYVAMYYHYIDNILLNATMCKYLFTLEIKQKKIEENIKLISDITNNKIEYPLYDVSYLIKGWVYTIDNKICENLLDYFQIINRLIIINLKMSIDKNKKISTIPTHFDIYKKIDNYVFILLYYIVNHTNMFKSHKEKIEIIFKLIRDSSINKSHYKITYAKQLIDMYINPLTKQKYNESKYINCC</sequence>
<proteinExistence type="predicted"/>
<name>A0A916NYF2_9POXV</name>